<organism evidence="1 2">
    <name type="scientific">Penicillium capsulatum</name>
    <dbReference type="NCBI Taxonomy" id="69766"/>
    <lineage>
        <taxon>Eukaryota</taxon>
        <taxon>Fungi</taxon>
        <taxon>Dikarya</taxon>
        <taxon>Ascomycota</taxon>
        <taxon>Pezizomycotina</taxon>
        <taxon>Eurotiomycetes</taxon>
        <taxon>Eurotiomycetidae</taxon>
        <taxon>Eurotiales</taxon>
        <taxon>Aspergillaceae</taxon>
        <taxon>Penicillium</taxon>
    </lineage>
</organism>
<dbReference type="Proteomes" id="UP001146351">
    <property type="component" value="Unassembled WGS sequence"/>
</dbReference>
<evidence type="ECO:0000313" key="1">
    <source>
        <dbReference type="EMBL" id="KAJ5151683.1"/>
    </source>
</evidence>
<protein>
    <recommendedName>
        <fullName evidence="3">F-box domain-containing protein</fullName>
    </recommendedName>
</protein>
<name>A0A9W9HKM4_9EURO</name>
<dbReference type="OrthoDB" id="3437411at2759"/>
<accession>A0A9W9HKM4</accession>
<reference evidence="1" key="1">
    <citation type="submission" date="2022-11" db="EMBL/GenBank/DDBJ databases">
        <authorList>
            <person name="Petersen C."/>
        </authorList>
    </citation>
    <scope>NUCLEOTIDE SEQUENCE</scope>
    <source>
        <strain evidence="1">IBT 21917</strain>
    </source>
</reference>
<gene>
    <name evidence="1" type="ORF">N7492_009978</name>
</gene>
<evidence type="ECO:0000313" key="2">
    <source>
        <dbReference type="Proteomes" id="UP001146351"/>
    </source>
</evidence>
<comment type="caution">
    <text evidence="1">The sequence shown here is derived from an EMBL/GenBank/DDBJ whole genome shotgun (WGS) entry which is preliminary data.</text>
</comment>
<reference evidence="1" key="2">
    <citation type="journal article" date="2023" name="IMA Fungus">
        <title>Comparative genomic study of the Penicillium genus elucidates a diverse pangenome and 15 lateral gene transfer events.</title>
        <authorList>
            <person name="Petersen C."/>
            <person name="Sorensen T."/>
            <person name="Nielsen M.R."/>
            <person name="Sondergaard T.E."/>
            <person name="Sorensen J.L."/>
            <person name="Fitzpatrick D.A."/>
            <person name="Frisvad J.C."/>
            <person name="Nielsen K.L."/>
        </authorList>
    </citation>
    <scope>NUCLEOTIDE SEQUENCE</scope>
    <source>
        <strain evidence="1">IBT 21917</strain>
    </source>
</reference>
<dbReference type="EMBL" id="JAPQKO010000008">
    <property type="protein sequence ID" value="KAJ5151683.1"/>
    <property type="molecule type" value="Genomic_DNA"/>
</dbReference>
<sequence length="511" mass="59684">MRFQDLPHEILDCIVSNLPDRDAAHLATQGRALHSICRLPERKRYGSIRILPREESLNFAFEILMEILRRPSLGLLVQRMEYRGVPPWNHGWKMQDAQRELDEDSIHRLRAAIDAAGFGGFWEDRILNMVMQKTTIDRSTPTRYPEARGIHMAQAMTLLLISVSPRLTTMALTQPFVYHQPHWTRREMDYDLIHPLSRFLRRANAQPAEIPFLQNLREVYFINEKKGMADVDRYYREMDLITCMGLFNQLPSMKSVAVDLLWSCTGANHWLQSQKSRISSLKINHACINTEYLSRVMTKCGSLREFQYSTGRRQGHQSDFTFFSRLLLFKILCEHRETLETLDVDVEGHIFDIHQGSMYMEGHERREEEWQLEAEQEDFIRVERTLNPKGIMQTGSLKDFSALKILRLGIRMLLYFARGVGPVSEEQRDFQLVDCLPENLEYLCILGYDKGQSRERDMHIENLMSRFKSGNTRLKEVYGVDETIPSATNIDADLDPDHLWTLKDLGYDSNY</sequence>
<evidence type="ECO:0008006" key="3">
    <source>
        <dbReference type="Google" id="ProtNLM"/>
    </source>
</evidence>
<keyword evidence="2" id="KW-1185">Reference proteome</keyword>
<proteinExistence type="predicted"/>
<dbReference type="AlphaFoldDB" id="A0A9W9HKM4"/>